<dbReference type="CDD" id="cd02440">
    <property type="entry name" value="AdoMet_MTases"/>
    <property type="match status" value="1"/>
</dbReference>
<keyword evidence="1" id="KW-1133">Transmembrane helix</keyword>
<evidence type="ECO:0000256" key="1">
    <source>
        <dbReference type="SAM" id="Phobius"/>
    </source>
</evidence>
<evidence type="ECO:0000313" key="3">
    <source>
        <dbReference type="EMBL" id="MDA3969128.1"/>
    </source>
</evidence>
<dbReference type="InterPro" id="IPR029063">
    <property type="entry name" value="SAM-dependent_MTases_sf"/>
</dbReference>
<gene>
    <name evidence="3" type="ORF">PF021_05495</name>
</gene>
<dbReference type="SUPFAM" id="SSF53335">
    <property type="entry name" value="S-adenosyl-L-methionine-dependent methyltransferases"/>
    <property type="match status" value="1"/>
</dbReference>
<sequence length="291" mass="33184">MNEFVEYYTKHKISPVAQDISDLNLHIKRRLRLYSALGISGVLFKGAKILEAGAGSGYNTLVFLLLGAKVDIVEPNETGRIKMQELFNKYCIDEELYQIHACCIEDFKSDVEYDFIIAEGFLPAFPKEYRSKIAKGLLEHLSDKSTLVTTTICEFSYFFEYLRILLSFVLQESYQISKFDDLVDIFCVAFKSHLNSLTHASRPIEEWVKDTLPNPTTEHFSYSLKDCIVELSSIYKILCGGGAIFALLVRILVLFQILVGIKIWIIHIKTQLKMNSIESDIFCCAINSKIV</sequence>
<proteinExistence type="predicted"/>
<dbReference type="EMBL" id="JAQHXR010000002">
    <property type="protein sequence ID" value="MDA3969128.1"/>
    <property type="molecule type" value="Genomic_DNA"/>
</dbReference>
<feature type="transmembrane region" description="Helical" evidence="1">
    <location>
        <begin position="243"/>
        <end position="265"/>
    </location>
</feature>
<feature type="domain" description="Tellurite resistance methyltransferase TehB-like" evidence="2">
    <location>
        <begin position="44"/>
        <end position="123"/>
    </location>
</feature>
<dbReference type="InterPro" id="IPR015985">
    <property type="entry name" value="TehB-like_dom"/>
</dbReference>
<keyword evidence="1" id="KW-0812">Transmembrane</keyword>
<keyword evidence="1" id="KW-0472">Membrane</keyword>
<evidence type="ECO:0000259" key="2">
    <source>
        <dbReference type="Pfam" id="PF03848"/>
    </source>
</evidence>
<comment type="caution">
    <text evidence="3">The sequence shown here is derived from an EMBL/GenBank/DDBJ whole genome shotgun (WGS) entry which is preliminary data.</text>
</comment>
<organism evidence="3 4">
    <name type="scientific">Helicobacter ibis</name>
    <dbReference type="NCBI Taxonomy" id="2962633"/>
    <lineage>
        <taxon>Bacteria</taxon>
        <taxon>Pseudomonadati</taxon>
        <taxon>Campylobacterota</taxon>
        <taxon>Epsilonproteobacteria</taxon>
        <taxon>Campylobacterales</taxon>
        <taxon>Helicobacteraceae</taxon>
        <taxon>Helicobacter</taxon>
    </lineage>
</organism>
<evidence type="ECO:0000313" key="4">
    <source>
        <dbReference type="Proteomes" id="UP001210261"/>
    </source>
</evidence>
<accession>A0ABT4VEJ5</accession>
<dbReference type="Gene3D" id="3.40.50.150">
    <property type="entry name" value="Vaccinia Virus protein VP39"/>
    <property type="match status" value="1"/>
</dbReference>
<reference evidence="3 4" key="1">
    <citation type="submission" date="2023-01" db="EMBL/GenBank/DDBJ databases">
        <title>Description of Helicobacter ibis sp. nov. isolated from faecal droppings of black-faced ibis (Theristicus melanopis).</title>
        <authorList>
            <person name="Lopez-Cantillo M."/>
            <person name="Vidal-Veuthey B."/>
            <person name="Mella A."/>
            <person name="De La Haba R."/>
            <person name="Collado L."/>
        </authorList>
    </citation>
    <scope>NUCLEOTIDE SEQUENCE [LARGE SCALE GENOMIC DNA]</scope>
    <source>
        <strain evidence="3 4">A82</strain>
    </source>
</reference>
<name>A0ABT4VEJ5_9HELI</name>
<keyword evidence="4" id="KW-1185">Reference proteome</keyword>
<dbReference type="Pfam" id="PF03848">
    <property type="entry name" value="TehB"/>
    <property type="match status" value="1"/>
</dbReference>
<protein>
    <recommendedName>
        <fullName evidence="2">Tellurite resistance methyltransferase TehB-like domain-containing protein</fullName>
    </recommendedName>
</protein>
<dbReference type="Proteomes" id="UP001210261">
    <property type="component" value="Unassembled WGS sequence"/>
</dbReference>
<dbReference type="RefSeq" id="WP_271021424.1">
    <property type="nucleotide sequence ID" value="NZ_JAQHXR010000002.1"/>
</dbReference>